<dbReference type="Pfam" id="PF08845">
    <property type="entry name" value="SymE_toxin"/>
    <property type="match status" value="1"/>
</dbReference>
<evidence type="ECO:0000313" key="3">
    <source>
        <dbReference type="Proteomes" id="UP001319180"/>
    </source>
</evidence>
<dbReference type="InterPro" id="IPR014944">
    <property type="entry name" value="Toxin_SymE-like"/>
</dbReference>
<dbReference type="GO" id="GO:0016788">
    <property type="term" value="F:hydrolase activity, acting on ester bonds"/>
    <property type="evidence" value="ECO:0007669"/>
    <property type="project" value="InterPro"/>
</dbReference>
<evidence type="ECO:0000259" key="1">
    <source>
        <dbReference type="Pfam" id="PF08845"/>
    </source>
</evidence>
<organism evidence="2 3">
    <name type="scientific">Dawidia soli</name>
    <dbReference type="NCBI Taxonomy" id="2782352"/>
    <lineage>
        <taxon>Bacteria</taxon>
        <taxon>Pseudomonadati</taxon>
        <taxon>Bacteroidota</taxon>
        <taxon>Cytophagia</taxon>
        <taxon>Cytophagales</taxon>
        <taxon>Chryseotaleaceae</taxon>
        <taxon>Dawidia</taxon>
    </lineage>
</organism>
<dbReference type="GO" id="GO:0005737">
    <property type="term" value="C:cytoplasm"/>
    <property type="evidence" value="ECO:0007669"/>
    <property type="project" value="InterPro"/>
</dbReference>
<evidence type="ECO:0000313" key="2">
    <source>
        <dbReference type="EMBL" id="MBT1690494.1"/>
    </source>
</evidence>
<gene>
    <name evidence="2" type="ORF">KK078_28270</name>
</gene>
<protein>
    <submittedName>
        <fullName evidence="2">Type I toxin-antitoxin system SymE family toxin</fullName>
    </submittedName>
</protein>
<name>A0AAP2DEB3_9BACT</name>
<accession>A0AAP2DEB3</accession>
<reference evidence="2 3" key="1">
    <citation type="submission" date="2021-05" db="EMBL/GenBank/DDBJ databases">
        <title>A Polyphasic approach of four new species of the genus Ohtaekwangia: Ohtaekwangia histidinii sp. nov., Ohtaekwangia cretensis sp. nov., Ohtaekwangia indiensis sp. nov., Ohtaekwangia reichenbachii sp. nov. from diverse environment.</title>
        <authorList>
            <person name="Octaviana S."/>
        </authorList>
    </citation>
    <scope>NUCLEOTIDE SEQUENCE [LARGE SCALE GENOMIC DNA]</scope>
    <source>
        <strain evidence="2 3">PWU37</strain>
    </source>
</reference>
<comment type="caution">
    <text evidence="2">The sequence shown here is derived from an EMBL/GenBank/DDBJ whole genome shotgun (WGS) entry which is preliminary data.</text>
</comment>
<dbReference type="GO" id="GO:0003723">
    <property type="term" value="F:RNA binding"/>
    <property type="evidence" value="ECO:0007669"/>
    <property type="project" value="InterPro"/>
</dbReference>
<keyword evidence="3" id="KW-1185">Reference proteome</keyword>
<proteinExistence type="predicted"/>
<dbReference type="GO" id="GO:0016070">
    <property type="term" value="P:RNA metabolic process"/>
    <property type="evidence" value="ECO:0007669"/>
    <property type="project" value="InterPro"/>
</dbReference>
<sequence length="85" mass="9535">MRTDDREQIVSNEVGAFKQRTLTVSERHQEREQSRGVWVPELRLRGLWLGQVGFEAGARVVVDYVDDKLVISLSPGQPGSLKEAG</sequence>
<dbReference type="Proteomes" id="UP001319180">
    <property type="component" value="Unassembled WGS sequence"/>
</dbReference>
<feature type="domain" description="Toxin SymE-like" evidence="1">
    <location>
        <begin position="19"/>
        <end position="72"/>
    </location>
</feature>
<dbReference type="AlphaFoldDB" id="A0AAP2DEB3"/>
<dbReference type="EMBL" id="JAHESC010000069">
    <property type="protein sequence ID" value="MBT1690494.1"/>
    <property type="molecule type" value="Genomic_DNA"/>
</dbReference>